<keyword evidence="1" id="KW-1133">Transmembrane helix</keyword>
<evidence type="ECO:0000256" key="1">
    <source>
        <dbReference type="SAM" id="Phobius"/>
    </source>
</evidence>
<name>A0A0V1MIT4_9BILA</name>
<comment type="caution">
    <text evidence="2">The sequence shown here is derived from an EMBL/GenBank/DDBJ whole genome shotgun (WGS) entry which is preliminary data.</text>
</comment>
<evidence type="ECO:0000313" key="2">
    <source>
        <dbReference type="EMBL" id="KRZ71793.1"/>
    </source>
</evidence>
<gene>
    <name evidence="2" type="ORF">T10_3815</name>
</gene>
<dbReference type="AlphaFoldDB" id="A0A0V1MIT4"/>
<keyword evidence="3" id="KW-1185">Reference proteome</keyword>
<reference evidence="2 3" key="1">
    <citation type="submission" date="2015-01" db="EMBL/GenBank/DDBJ databases">
        <title>Evolution of Trichinella species and genotypes.</title>
        <authorList>
            <person name="Korhonen P.K."/>
            <person name="Edoardo P."/>
            <person name="Giuseppe L.R."/>
            <person name="Gasser R.B."/>
        </authorList>
    </citation>
    <scope>NUCLEOTIDE SEQUENCE [LARGE SCALE GENOMIC DNA]</scope>
    <source>
        <strain evidence="2">ISS1980</strain>
    </source>
</reference>
<evidence type="ECO:0000313" key="3">
    <source>
        <dbReference type="Proteomes" id="UP000054843"/>
    </source>
</evidence>
<protein>
    <submittedName>
        <fullName evidence="2">Uncharacterized protein</fullName>
    </submittedName>
</protein>
<dbReference type="Proteomes" id="UP000054843">
    <property type="component" value="Unassembled WGS sequence"/>
</dbReference>
<proteinExistence type="predicted"/>
<dbReference type="EMBL" id="JYDO01000089">
    <property type="protein sequence ID" value="KRZ71793.1"/>
    <property type="molecule type" value="Genomic_DNA"/>
</dbReference>
<feature type="transmembrane region" description="Helical" evidence="1">
    <location>
        <begin position="17"/>
        <end position="34"/>
    </location>
</feature>
<keyword evidence="1" id="KW-0472">Membrane</keyword>
<feature type="non-terminal residue" evidence="2">
    <location>
        <position position="1"/>
    </location>
</feature>
<keyword evidence="1" id="KW-0812">Transmembrane</keyword>
<organism evidence="2 3">
    <name type="scientific">Trichinella papuae</name>
    <dbReference type="NCBI Taxonomy" id="268474"/>
    <lineage>
        <taxon>Eukaryota</taxon>
        <taxon>Metazoa</taxon>
        <taxon>Ecdysozoa</taxon>
        <taxon>Nematoda</taxon>
        <taxon>Enoplea</taxon>
        <taxon>Dorylaimia</taxon>
        <taxon>Trichinellida</taxon>
        <taxon>Trichinellidae</taxon>
        <taxon>Trichinella</taxon>
    </lineage>
</organism>
<sequence length="93" mass="11163">LTCVVVVRYSSFSFDTALLYLILFATFGLIFYVFKFENLFPKLTFQSWRLRTWTSTYHRIVECFDLDDREHVPKGRISPKRKCSFQFLSTRCN</sequence>
<accession>A0A0V1MIT4</accession>